<keyword evidence="3" id="KW-1185">Reference proteome</keyword>
<protein>
    <submittedName>
        <fullName evidence="2">Sugar phosphate isomerase</fullName>
    </submittedName>
</protein>
<keyword evidence="2" id="KW-0413">Isomerase</keyword>
<dbReference type="EMBL" id="JZEY01000061">
    <property type="protein sequence ID" value="KKB08109.1"/>
    <property type="molecule type" value="Genomic_DNA"/>
</dbReference>
<dbReference type="OrthoDB" id="9779184at2"/>
<dbReference type="InterPro" id="IPR050312">
    <property type="entry name" value="IolE/XylAMocC-like"/>
</dbReference>
<sequence>MAIDPKAIRIGTMIRGHEPDPIGYLEKILPHGFESIEPYFWQTVNKDLPELAKRMKEAIGDRDVTISTMGMFGNPLEDKDKDVETLRGWEALIDNAHHFGATCIAGFTGRIRNRPIEESLPQFKKVWGELSKRAADKGVRIAFENCAMHGGNWATGDWNIAHNPDAWSMMFNELPEDNLGLEWEPCHQMAYLIDPIPQIREWGHKFFHVHGKDATIRWDVIKKHGFGGKEKAVWMRTPGFGDTNWADVISELRLVGYTGAIDIEGWHDPVYREELEMVGQVHALNYLKSCRGGDFIPYPGPLKGA</sequence>
<proteinExistence type="predicted"/>
<evidence type="ECO:0000313" key="2">
    <source>
        <dbReference type="EMBL" id="KKB08109.1"/>
    </source>
</evidence>
<accession>A0A0F5FGU9</accession>
<dbReference type="RefSeq" id="WP_046106138.1">
    <property type="nucleotide sequence ID" value="NZ_JZEY01000061.1"/>
</dbReference>
<dbReference type="PANTHER" id="PTHR12110:SF21">
    <property type="entry name" value="XYLOSE ISOMERASE-LIKE TIM BARREL DOMAIN-CONTAINING PROTEIN"/>
    <property type="match status" value="1"/>
</dbReference>
<gene>
    <name evidence="2" type="ORF">VE26_16190</name>
</gene>
<organism evidence="2 3">
    <name type="scientific">Devosia chinhatensis</name>
    <dbReference type="NCBI Taxonomy" id="429727"/>
    <lineage>
        <taxon>Bacteria</taxon>
        <taxon>Pseudomonadati</taxon>
        <taxon>Pseudomonadota</taxon>
        <taxon>Alphaproteobacteria</taxon>
        <taxon>Hyphomicrobiales</taxon>
        <taxon>Devosiaceae</taxon>
        <taxon>Devosia</taxon>
    </lineage>
</organism>
<dbReference type="InterPro" id="IPR036237">
    <property type="entry name" value="Xyl_isomerase-like_sf"/>
</dbReference>
<dbReference type="Gene3D" id="3.20.20.150">
    <property type="entry name" value="Divalent-metal-dependent TIM barrel enzymes"/>
    <property type="match status" value="1"/>
</dbReference>
<dbReference type="SUPFAM" id="SSF51658">
    <property type="entry name" value="Xylose isomerase-like"/>
    <property type="match status" value="1"/>
</dbReference>
<evidence type="ECO:0000259" key="1">
    <source>
        <dbReference type="Pfam" id="PF01261"/>
    </source>
</evidence>
<name>A0A0F5FGU9_9HYPH</name>
<dbReference type="GO" id="GO:0016853">
    <property type="term" value="F:isomerase activity"/>
    <property type="evidence" value="ECO:0007669"/>
    <property type="project" value="UniProtKB-KW"/>
</dbReference>
<feature type="domain" description="Xylose isomerase-like TIM barrel" evidence="1">
    <location>
        <begin position="30"/>
        <end position="277"/>
    </location>
</feature>
<comment type="caution">
    <text evidence="2">The sequence shown here is derived from an EMBL/GenBank/DDBJ whole genome shotgun (WGS) entry which is preliminary data.</text>
</comment>
<evidence type="ECO:0000313" key="3">
    <source>
        <dbReference type="Proteomes" id="UP000033649"/>
    </source>
</evidence>
<dbReference type="PATRIC" id="fig|429727.3.peg.3314"/>
<reference evidence="2 3" key="1">
    <citation type="submission" date="2015-03" db="EMBL/GenBank/DDBJ databases">
        <authorList>
            <person name="Hassan Y."/>
            <person name="Lepp D."/>
            <person name="Li X.-Z."/>
            <person name="Zhou T."/>
        </authorList>
    </citation>
    <scope>NUCLEOTIDE SEQUENCE [LARGE SCALE GENOMIC DNA]</scope>
    <source>
        <strain evidence="2 3">IPL18</strain>
    </source>
</reference>
<dbReference type="InterPro" id="IPR013022">
    <property type="entry name" value="Xyl_isomerase-like_TIM-brl"/>
</dbReference>
<dbReference type="Pfam" id="PF01261">
    <property type="entry name" value="AP_endonuc_2"/>
    <property type="match status" value="1"/>
</dbReference>
<dbReference type="Proteomes" id="UP000033649">
    <property type="component" value="Unassembled WGS sequence"/>
</dbReference>
<dbReference type="STRING" id="429727.VE26_16190"/>
<dbReference type="AlphaFoldDB" id="A0A0F5FGU9"/>
<dbReference type="PANTHER" id="PTHR12110">
    <property type="entry name" value="HYDROXYPYRUVATE ISOMERASE"/>
    <property type="match status" value="1"/>
</dbReference>